<dbReference type="RefSeq" id="WP_013701690.1">
    <property type="nucleotide sequence ID" value="NC_015385.1"/>
</dbReference>
<evidence type="ECO:0000259" key="1">
    <source>
        <dbReference type="Pfam" id="PF01458"/>
    </source>
</evidence>
<accession>F2NSV6</accession>
<dbReference type="HOGENOM" id="CLU_026231_2_0_12"/>
<feature type="domain" description="SUF system FeS cluster assembly SufBD core" evidence="1">
    <location>
        <begin position="95"/>
        <end position="324"/>
    </location>
</feature>
<dbReference type="OrthoDB" id="9768262at2"/>
<protein>
    <submittedName>
        <fullName evidence="2">SufBD protein</fullName>
    </submittedName>
</protein>
<sequence length="350" mass="38922">MENFEIDVNQFPSLTWNFLNINRAHLEFSSEFKSCVSISGAKEIENSALYDSIKTGLGEGFDKKFDSLLQKNGIKTLLFTAESKNQVQKIELFAQENEASVCDIIIHAKENSQASYIFVYKSEPELLNAQLGVRIRVLAQENSHVHICCVNLLGKNAVHFNSVGSNCKDNATIEITELELGGKKTFSGTFNSLEGYRSRFLGRAAYVVKGESFLDMNQVALQTGKSSESRFSVDGVLLEKAKKTWRGTIDFKKGCADSVGDEQEDVLLLSPDVVNKSLPVILCDEEAVEGRHGCSIGKVDMEKLFYMQSRGVDEKTARELLTKAKVSKVSRFIPDESLVEEINSFVEAII</sequence>
<dbReference type="EMBL" id="CP002631">
    <property type="protein sequence ID" value="AEB14408.1"/>
    <property type="molecule type" value="Genomic_DNA"/>
</dbReference>
<reference evidence="2 3" key="1">
    <citation type="journal article" date="2011" name="Stand. Genomic Sci.">
        <title>Complete genome sequence of Treponema succinifaciens type strain (6091).</title>
        <authorList>
            <person name="Han C."/>
            <person name="Gronow S."/>
            <person name="Teshima H."/>
            <person name="Lapidus A."/>
            <person name="Nolan M."/>
            <person name="Lucas S."/>
            <person name="Hammon N."/>
            <person name="Deshpande S."/>
            <person name="Cheng J.F."/>
            <person name="Zeytun A."/>
            <person name="Tapia R."/>
            <person name="Goodwin L."/>
            <person name="Pitluck S."/>
            <person name="Liolios K."/>
            <person name="Pagani I."/>
            <person name="Ivanova N."/>
            <person name="Mavromatis K."/>
            <person name="Mikhailova N."/>
            <person name="Huntemann M."/>
            <person name="Pati A."/>
            <person name="Chen A."/>
            <person name="Palaniappan K."/>
            <person name="Land M."/>
            <person name="Hauser L."/>
            <person name="Brambilla E.M."/>
            <person name="Rohde M."/>
            <person name="Goker M."/>
            <person name="Woyke T."/>
            <person name="Bristow J."/>
            <person name="Eisen J.A."/>
            <person name="Markowitz V."/>
            <person name="Hugenholtz P."/>
            <person name="Kyrpides N.C."/>
            <person name="Klenk H.P."/>
            <person name="Detter J.C."/>
        </authorList>
    </citation>
    <scope>NUCLEOTIDE SEQUENCE [LARGE SCALE GENOMIC DNA]</scope>
    <source>
        <strain evidence="3">ATCC 33096 / DSM 2489 / 6091</strain>
    </source>
</reference>
<evidence type="ECO:0000313" key="2">
    <source>
        <dbReference type="EMBL" id="AEB14408.1"/>
    </source>
</evidence>
<gene>
    <name evidence="2" type="ordered locus">Tresu_1508</name>
</gene>
<dbReference type="AlphaFoldDB" id="F2NSV6"/>
<dbReference type="KEGG" id="tsu:Tresu_1508"/>
<dbReference type="eggNOG" id="COG0719">
    <property type="taxonomic scope" value="Bacteria"/>
</dbReference>
<keyword evidence="3" id="KW-1185">Reference proteome</keyword>
<evidence type="ECO:0000313" key="3">
    <source>
        <dbReference type="Proteomes" id="UP000006852"/>
    </source>
</evidence>
<reference evidence="3" key="2">
    <citation type="submission" date="2011-04" db="EMBL/GenBank/DDBJ databases">
        <title>The complete genome of chromosome of Treponema succinifaciens DSM 2489.</title>
        <authorList>
            <person name="Lucas S."/>
            <person name="Copeland A."/>
            <person name="Lapidus A."/>
            <person name="Bruce D."/>
            <person name="Goodwin L."/>
            <person name="Pitluck S."/>
            <person name="Peters L."/>
            <person name="Kyrpides N."/>
            <person name="Mavromatis K."/>
            <person name="Ivanova N."/>
            <person name="Ovchinnikova G."/>
            <person name="Teshima H."/>
            <person name="Detter J.C."/>
            <person name="Tapia R."/>
            <person name="Han C."/>
            <person name="Land M."/>
            <person name="Hauser L."/>
            <person name="Markowitz V."/>
            <person name="Cheng J.-F."/>
            <person name="Hugenholtz P."/>
            <person name="Woyke T."/>
            <person name="Wu D."/>
            <person name="Gronow S."/>
            <person name="Wellnitz S."/>
            <person name="Brambilla E."/>
            <person name="Klenk H.-P."/>
            <person name="Eisen J.A."/>
        </authorList>
    </citation>
    <scope>NUCLEOTIDE SEQUENCE [LARGE SCALE GENOMIC DNA]</scope>
    <source>
        <strain evidence="3">ATCC 33096 / DSM 2489 / 6091</strain>
    </source>
</reference>
<dbReference type="PANTHER" id="PTHR43575">
    <property type="entry name" value="PROTEIN ABCI7, CHLOROPLASTIC"/>
    <property type="match status" value="1"/>
</dbReference>
<proteinExistence type="predicted"/>
<dbReference type="InterPro" id="IPR000825">
    <property type="entry name" value="SUF_FeS_clus_asmbl_SufBD_core"/>
</dbReference>
<dbReference type="GO" id="GO:0016226">
    <property type="term" value="P:iron-sulfur cluster assembly"/>
    <property type="evidence" value="ECO:0007669"/>
    <property type="project" value="InterPro"/>
</dbReference>
<dbReference type="Proteomes" id="UP000006852">
    <property type="component" value="Chromosome"/>
</dbReference>
<name>F2NSV6_TRES6</name>
<dbReference type="Pfam" id="PF01458">
    <property type="entry name" value="SUFBD_core"/>
    <property type="match status" value="1"/>
</dbReference>
<dbReference type="GeneID" id="302998667"/>
<dbReference type="PANTHER" id="PTHR43575:SF1">
    <property type="entry name" value="PROTEIN ABCI7, CHLOROPLASTIC"/>
    <property type="match status" value="1"/>
</dbReference>
<dbReference type="InterPro" id="IPR055346">
    <property type="entry name" value="Fe-S_cluster_assembly_SufBD"/>
</dbReference>
<dbReference type="SUPFAM" id="SSF101960">
    <property type="entry name" value="Stabilizer of iron transporter SufD"/>
    <property type="match status" value="1"/>
</dbReference>
<organism evidence="2 3">
    <name type="scientific">Treponema succinifaciens (strain ATCC 33096 / DSM 2489 / 6091)</name>
    <dbReference type="NCBI Taxonomy" id="869209"/>
    <lineage>
        <taxon>Bacteria</taxon>
        <taxon>Pseudomonadati</taxon>
        <taxon>Spirochaetota</taxon>
        <taxon>Spirochaetia</taxon>
        <taxon>Spirochaetales</taxon>
        <taxon>Treponemataceae</taxon>
        <taxon>Treponema</taxon>
    </lineage>
</organism>
<dbReference type="STRING" id="869209.Tresu_1508"/>
<dbReference type="InterPro" id="IPR037284">
    <property type="entry name" value="SUF_FeS_clus_asmbl_SufBD_sf"/>
</dbReference>